<comment type="caution">
    <text evidence="2">The sequence shown here is derived from an EMBL/GenBank/DDBJ whole genome shotgun (WGS) entry which is preliminary data.</text>
</comment>
<dbReference type="SUPFAM" id="SSF53850">
    <property type="entry name" value="Periplasmic binding protein-like II"/>
    <property type="match status" value="1"/>
</dbReference>
<name>A0ABQ3VD66_9CHLR</name>
<dbReference type="PANTHER" id="PTHR43649:SF32">
    <property type="entry name" value="SUGAR BINDING SECRETED PROTEIN"/>
    <property type="match status" value="1"/>
</dbReference>
<dbReference type="PROSITE" id="PS51257">
    <property type="entry name" value="PROKAR_LIPOPROTEIN"/>
    <property type="match status" value="1"/>
</dbReference>
<dbReference type="InterPro" id="IPR006059">
    <property type="entry name" value="SBP"/>
</dbReference>
<dbReference type="RefSeq" id="WP_201361270.1">
    <property type="nucleotide sequence ID" value="NZ_BNJJ01000004.1"/>
</dbReference>
<evidence type="ECO:0000313" key="3">
    <source>
        <dbReference type="Proteomes" id="UP000635565"/>
    </source>
</evidence>
<keyword evidence="3" id="KW-1185">Reference proteome</keyword>
<evidence type="ECO:0000313" key="2">
    <source>
        <dbReference type="EMBL" id="GHO83603.1"/>
    </source>
</evidence>
<evidence type="ECO:0000256" key="1">
    <source>
        <dbReference type="SAM" id="SignalP"/>
    </source>
</evidence>
<dbReference type="Gene3D" id="3.40.190.10">
    <property type="entry name" value="Periplasmic binding protein-like II"/>
    <property type="match status" value="1"/>
</dbReference>
<organism evidence="2 3">
    <name type="scientific">Dictyobacter formicarum</name>
    <dbReference type="NCBI Taxonomy" id="2778368"/>
    <lineage>
        <taxon>Bacteria</taxon>
        <taxon>Bacillati</taxon>
        <taxon>Chloroflexota</taxon>
        <taxon>Ktedonobacteria</taxon>
        <taxon>Ktedonobacterales</taxon>
        <taxon>Dictyobacteraceae</taxon>
        <taxon>Dictyobacter</taxon>
    </lineage>
</organism>
<sequence>MMKSSKHSFILCLCALMFVLVACSGPAFLNGFGGSNGKITITLWYWNRAIDDRLIAQVERQFPHVRFKPLKIGGGYDAKLRTALAGHANIPDIVGINSNIATYFPDAEQFVDLRPLGASRISKVYLNWKWQQGIAPGGRVIALPMDSGPTALFYRADLFKQAGLPADPAAVSARLKTWDDYIRAGEQMTQATGGRIHMFDNINNVFTQIMGQSKQQYFDAANHYVGDQLAVRRAWDYAARVHQLDLSAKATSYSTDWSAAISNNSIASFVGAVWMKHRLKDAGPKTAGLWRVAPAPGGPGNAGGSFLAVTRASQHSQVAFDIASWLMSAQNQVTAYLDTGLYPSAIASLNSPHLLQPEPFFGGQVTTKIFSQVAAHIQPVPNSPDADVVQNVLQRELTLIEMQNMNPQVAWDTAQQQIQRELSH</sequence>
<accession>A0ABQ3VD66</accession>
<dbReference type="InterPro" id="IPR050490">
    <property type="entry name" value="Bact_solute-bd_prot1"/>
</dbReference>
<dbReference type="Proteomes" id="UP000635565">
    <property type="component" value="Unassembled WGS sequence"/>
</dbReference>
<dbReference type="Pfam" id="PF13416">
    <property type="entry name" value="SBP_bac_8"/>
    <property type="match status" value="1"/>
</dbReference>
<feature type="chain" id="PRO_5045043724" evidence="1">
    <location>
        <begin position="30"/>
        <end position="424"/>
    </location>
</feature>
<proteinExistence type="predicted"/>
<reference evidence="2 3" key="1">
    <citation type="journal article" date="2021" name="Int. J. Syst. Evol. Microbiol.">
        <title>Reticulibacter mediterranei gen. nov., sp. nov., within the new family Reticulibacteraceae fam. nov., and Ktedonospora formicarum gen. nov., sp. nov., Ktedonobacter robiniae sp. nov., Dictyobacter formicarum sp. nov. and Dictyobacter arantiisoli sp. nov., belonging to the class Ktedonobacteria.</title>
        <authorList>
            <person name="Yabe S."/>
            <person name="Zheng Y."/>
            <person name="Wang C.M."/>
            <person name="Sakai Y."/>
            <person name="Abe K."/>
            <person name="Yokota A."/>
            <person name="Donadio S."/>
            <person name="Cavaletti L."/>
            <person name="Monciardini P."/>
        </authorList>
    </citation>
    <scope>NUCLEOTIDE SEQUENCE [LARGE SCALE GENOMIC DNA]</scope>
    <source>
        <strain evidence="2 3">SOSP1-9</strain>
    </source>
</reference>
<feature type="signal peptide" evidence="1">
    <location>
        <begin position="1"/>
        <end position="29"/>
    </location>
</feature>
<dbReference type="PANTHER" id="PTHR43649">
    <property type="entry name" value="ARABINOSE-BINDING PROTEIN-RELATED"/>
    <property type="match status" value="1"/>
</dbReference>
<dbReference type="EMBL" id="BNJJ01000004">
    <property type="protein sequence ID" value="GHO83603.1"/>
    <property type="molecule type" value="Genomic_DNA"/>
</dbReference>
<gene>
    <name evidence="2" type="ORF">KSZ_16090</name>
</gene>
<keyword evidence="1" id="KW-0732">Signal</keyword>
<protein>
    <submittedName>
        <fullName evidence="2">Sugar ABC transporter substrate-binding protein</fullName>
    </submittedName>
</protein>